<gene>
    <name evidence="1" type="ORF">EDD33_1449</name>
</gene>
<protein>
    <recommendedName>
        <fullName evidence="3">Glycosyl hydrolase family 18 (Putative chitinase)</fullName>
    </recommendedName>
</protein>
<dbReference type="RefSeq" id="WP_123389725.1">
    <property type="nucleotide sequence ID" value="NZ_RKHO01000001.1"/>
</dbReference>
<proteinExistence type="predicted"/>
<accession>A0A3N2CSS6</accession>
<evidence type="ECO:0000313" key="1">
    <source>
        <dbReference type="EMBL" id="ROR90603.1"/>
    </source>
</evidence>
<keyword evidence="2" id="KW-1185">Reference proteome</keyword>
<evidence type="ECO:0000313" key="2">
    <source>
        <dbReference type="Proteomes" id="UP000281738"/>
    </source>
</evidence>
<dbReference type="OrthoDB" id="5037876at2"/>
<dbReference type="Proteomes" id="UP000281738">
    <property type="component" value="Unassembled WGS sequence"/>
</dbReference>
<organism evidence="1 2">
    <name type="scientific">Nocardioides aurantiacus</name>
    <dbReference type="NCBI Taxonomy" id="86796"/>
    <lineage>
        <taxon>Bacteria</taxon>
        <taxon>Bacillati</taxon>
        <taxon>Actinomycetota</taxon>
        <taxon>Actinomycetes</taxon>
        <taxon>Propionibacteriales</taxon>
        <taxon>Nocardioidaceae</taxon>
        <taxon>Nocardioides</taxon>
    </lineage>
</organism>
<evidence type="ECO:0008006" key="3">
    <source>
        <dbReference type="Google" id="ProtNLM"/>
    </source>
</evidence>
<dbReference type="AlphaFoldDB" id="A0A3N2CSS6"/>
<dbReference type="EMBL" id="RKHO01000001">
    <property type="protein sequence ID" value="ROR90603.1"/>
    <property type="molecule type" value="Genomic_DNA"/>
</dbReference>
<comment type="caution">
    <text evidence="1">The sequence shown here is derived from an EMBL/GenBank/DDBJ whole genome shotgun (WGS) entry which is preliminary data.</text>
</comment>
<name>A0A3N2CSS6_9ACTN</name>
<sequence length="291" mass="30328">MPVTRRPARPVRPGVVALVLAAVVATVVAGGAQPAGAASPPTRATWVWGRPAPGPLVTWATKQRVGELFVAVPRSLPTSTDLAWVRDVSRRAHKAGIRVAALGSATEWIDRPAEAVAWQRDALATGLFDGVHLDVEPWLHPAWDTDRAGVVAGYLRLLDEVGAATTLPLEVDVAFWLHTVPTAEGVALDAAVARRVDALTAMTYRDTVTGPDSITDLGRPVLATATAAGKPCRLAVETRFLGTDPVAQKQTFWGQGAGALATALAGVDAALAGDAAYAGTAVHDEAGWRAL</sequence>
<reference evidence="1 2" key="1">
    <citation type="submission" date="2018-11" db="EMBL/GenBank/DDBJ databases">
        <title>Sequencing the genomes of 1000 actinobacteria strains.</title>
        <authorList>
            <person name="Klenk H.-P."/>
        </authorList>
    </citation>
    <scope>NUCLEOTIDE SEQUENCE [LARGE SCALE GENOMIC DNA]</scope>
    <source>
        <strain evidence="1 2">DSM 12652</strain>
    </source>
</reference>